<proteinExistence type="predicted"/>
<dbReference type="PANTHER" id="PTHR43861:SF1">
    <property type="entry name" value="TRANS-ACONITATE 2-METHYLTRANSFERASE"/>
    <property type="match status" value="1"/>
</dbReference>
<dbReference type="PANTHER" id="PTHR43861">
    <property type="entry name" value="TRANS-ACONITATE 2-METHYLTRANSFERASE-RELATED"/>
    <property type="match status" value="1"/>
</dbReference>
<sequence>MQKEKLTDWYSSWFDTPYYHILYKDRGHKEAEAFMLRLTHFLDLKKNDTILDLACGKGRHAISLSNMGFNVTGVDLSPSSINFAKQFESENLKFRVHDMCLPYPQRFQAVFNLFTSFGYFKDEADNLRTIKAIKEELKPKGHGVIDFMNAAYVIKNLVPSEIKKVGGIVFHIKRYTAEGYIYKDIKFQHNDTDFSYTERVKALTLKDFKAYFKAAGMGLKHCFGNYQLEPFDEETSERLILIFT</sequence>
<dbReference type="Pfam" id="PF13847">
    <property type="entry name" value="Methyltransf_31"/>
    <property type="match status" value="1"/>
</dbReference>
<comment type="caution">
    <text evidence="2">The sequence shown here is derived from an EMBL/GenBank/DDBJ whole genome shotgun (WGS) entry which is preliminary data.</text>
</comment>
<dbReference type="Gene3D" id="2.20.25.110">
    <property type="entry name" value="S-adenosyl-L-methionine-dependent methyltransferases"/>
    <property type="match status" value="1"/>
</dbReference>
<evidence type="ECO:0000313" key="3">
    <source>
        <dbReference type="Proteomes" id="UP000255317"/>
    </source>
</evidence>
<accession>A0A370Q520</accession>
<protein>
    <submittedName>
        <fullName evidence="2">Methyltransferase family protein</fullName>
    </submittedName>
</protein>
<evidence type="ECO:0000313" key="2">
    <source>
        <dbReference type="EMBL" id="RDK83471.1"/>
    </source>
</evidence>
<dbReference type="InterPro" id="IPR029063">
    <property type="entry name" value="SAM-dependent_MTases_sf"/>
</dbReference>
<gene>
    <name evidence="2" type="ORF">C8D94_1078</name>
</gene>
<dbReference type="OrthoDB" id="9811589at2"/>
<dbReference type="InterPro" id="IPR025714">
    <property type="entry name" value="Methyltranfer_dom"/>
</dbReference>
<keyword evidence="2" id="KW-0808">Transferase</keyword>
<feature type="domain" description="Methyltransferase" evidence="1">
    <location>
        <begin position="45"/>
        <end position="173"/>
    </location>
</feature>
<dbReference type="SUPFAM" id="SSF53335">
    <property type="entry name" value="S-adenosyl-L-methionine-dependent methyltransferases"/>
    <property type="match status" value="1"/>
</dbReference>
<reference evidence="2 3" key="1">
    <citation type="submission" date="2018-07" db="EMBL/GenBank/DDBJ databases">
        <title>Genomic Encyclopedia of Type Strains, Phase IV (KMG-IV): sequencing the most valuable type-strain genomes for metagenomic binning, comparative biology and taxonomic classification.</title>
        <authorList>
            <person name="Goeker M."/>
        </authorList>
    </citation>
    <scope>NUCLEOTIDE SEQUENCE [LARGE SCALE GENOMIC DNA]</scope>
    <source>
        <strain evidence="2 3">DSM 101478</strain>
    </source>
</reference>
<dbReference type="GO" id="GO:0008168">
    <property type="term" value="F:methyltransferase activity"/>
    <property type="evidence" value="ECO:0007669"/>
    <property type="project" value="UniProtKB-KW"/>
</dbReference>
<dbReference type="GO" id="GO:0032259">
    <property type="term" value="P:methylation"/>
    <property type="evidence" value="ECO:0007669"/>
    <property type="project" value="UniProtKB-KW"/>
</dbReference>
<dbReference type="EMBL" id="QRAO01000007">
    <property type="protein sequence ID" value="RDK83471.1"/>
    <property type="molecule type" value="Genomic_DNA"/>
</dbReference>
<evidence type="ECO:0000259" key="1">
    <source>
        <dbReference type="Pfam" id="PF13847"/>
    </source>
</evidence>
<organism evidence="2 3">
    <name type="scientific">Marinirhabdus gelatinilytica</name>
    <dbReference type="NCBI Taxonomy" id="1703343"/>
    <lineage>
        <taxon>Bacteria</taxon>
        <taxon>Pseudomonadati</taxon>
        <taxon>Bacteroidota</taxon>
        <taxon>Flavobacteriia</taxon>
        <taxon>Flavobacteriales</taxon>
        <taxon>Flavobacteriaceae</taxon>
    </lineage>
</organism>
<dbReference type="AlphaFoldDB" id="A0A370Q520"/>
<keyword evidence="3" id="KW-1185">Reference proteome</keyword>
<dbReference type="CDD" id="cd02440">
    <property type="entry name" value="AdoMet_MTases"/>
    <property type="match status" value="1"/>
</dbReference>
<name>A0A370Q520_9FLAO</name>
<dbReference type="Proteomes" id="UP000255317">
    <property type="component" value="Unassembled WGS sequence"/>
</dbReference>
<dbReference type="RefSeq" id="WP_115124603.1">
    <property type="nucleotide sequence ID" value="NZ_QRAO01000007.1"/>
</dbReference>
<keyword evidence="2" id="KW-0489">Methyltransferase</keyword>
<dbReference type="Gene3D" id="3.40.50.150">
    <property type="entry name" value="Vaccinia Virus protein VP39"/>
    <property type="match status" value="1"/>
</dbReference>